<dbReference type="Pfam" id="PF00364">
    <property type="entry name" value="Biotin_lipoyl"/>
    <property type="match status" value="1"/>
</dbReference>
<dbReference type="PROSITE" id="PS00188">
    <property type="entry name" value="BIOTIN"/>
    <property type="match status" value="1"/>
</dbReference>
<protein>
    <submittedName>
        <fullName evidence="11">Methylcrotonoyl-CoA carboxylase</fullName>
    </submittedName>
</protein>
<comment type="cofactor">
    <cofactor evidence="1">
        <name>biotin</name>
        <dbReference type="ChEBI" id="CHEBI:57586"/>
    </cofactor>
</comment>
<keyword evidence="6" id="KW-0092">Biotin</keyword>
<gene>
    <name evidence="11" type="ORF">HYN04_00350</name>
</gene>
<dbReference type="FunFam" id="3.30.470.20:FF:000028">
    <property type="entry name" value="Methylcrotonoyl-CoA carboxylase subunit alpha, mitochondrial"/>
    <property type="match status" value="1"/>
</dbReference>
<dbReference type="FunFam" id="2.40.50.100:FF:000003">
    <property type="entry name" value="Acetyl-CoA carboxylase biotin carboxyl carrier protein"/>
    <property type="match status" value="1"/>
</dbReference>
<evidence type="ECO:0000256" key="7">
    <source>
        <dbReference type="PROSITE-ProRule" id="PRU00409"/>
    </source>
</evidence>
<dbReference type="CDD" id="cd06850">
    <property type="entry name" value="biotinyl_domain"/>
    <property type="match status" value="1"/>
</dbReference>
<dbReference type="InterPro" id="IPR001882">
    <property type="entry name" value="Biotin_BS"/>
</dbReference>
<keyword evidence="3 7" id="KW-0547">Nucleotide-binding</keyword>
<reference evidence="12" key="1">
    <citation type="submission" date="2018-05" db="EMBL/GenBank/DDBJ databases">
        <title>Genome sequencing of Phenylobacterium sp. HYN0004.</title>
        <authorList>
            <person name="Yi H."/>
            <person name="Baek C."/>
        </authorList>
    </citation>
    <scope>NUCLEOTIDE SEQUENCE [LARGE SCALE GENOMIC DNA]</scope>
    <source>
        <strain evidence="12">HYN0004</strain>
    </source>
</reference>
<dbReference type="InterPro" id="IPR016185">
    <property type="entry name" value="PreATP-grasp_dom_sf"/>
</dbReference>
<dbReference type="InterPro" id="IPR005479">
    <property type="entry name" value="CPAse_ATP-bd"/>
</dbReference>
<dbReference type="InterPro" id="IPR000089">
    <property type="entry name" value="Biotin_lipoyl"/>
</dbReference>
<dbReference type="InterPro" id="IPR005482">
    <property type="entry name" value="Biotin_COase_C"/>
</dbReference>
<dbReference type="FunFam" id="3.30.1490.20:FF:000003">
    <property type="entry name" value="acetyl-CoA carboxylase isoform X1"/>
    <property type="match status" value="1"/>
</dbReference>
<dbReference type="SUPFAM" id="SSF52440">
    <property type="entry name" value="PreATP-grasp domain"/>
    <property type="match status" value="1"/>
</dbReference>
<dbReference type="InterPro" id="IPR050856">
    <property type="entry name" value="Biotin_carboxylase_complex"/>
</dbReference>
<dbReference type="SUPFAM" id="SSF56059">
    <property type="entry name" value="Glutathione synthetase ATP-binding domain-like"/>
    <property type="match status" value="1"/>
</dbReference>
<dbReference type="KEGG" id="phb:HYN04_00350"/>
<evidence type="ECO:0000256" key="5">
    <source>
        <dbReference type="ARBA" id="ARBA00022946"/>
    </source>
</evidence>
<organism evidence="11 12">
    <name type="scientific">Phenylobacterium parvum</name>
    <dbReference type="NCBI Taxonomy" id="2201350"/>
    <lineage>
        <taxon>Bacteria</taxon>
        <taxon>Pseudomonadati</taxon>
        <taxon>Pseudomonadota</taxon>
        <taxon>Alphaproteobacteria</taxon>
        <taxon>Caulobacterales</taxon>
        <taxon>Caulobacteraceae</taxon>
        <taxon>Phenylobacterium</taxon>
    </lineage>
</organism>
<keyword evidence="5" id="KW-0809">Transit peptide</keyword>
<dbReference type="Pfam" id="PF00289">
    <property type="entry name" value="Biotin_carb_N"/>
    <property type="match status" value="1"/>
</dbReference>
<dbReference type="InterPro" id="IPR011764">
    <property type="entry name" value="Biotin_carboxylation_dom"/>
</dbReference>
<dbReference type="GO" id="GO:0046872">
    <property type="term" value="F:metal ion binding"/>
    <property type="evidence" value="ECO:0007669"/>
    <property type="project" value="InterPro"/>
</dbReference>
<dbReference type="PANTHER" id="PTHR18866">
    <property type="entry name" value="CARBOXYLASE:PYRUVATE/ACETYL-COA/PROPIONYL-COA CARBOXYLASE"/>
    <property type="match status" value="1"/>
</dbReference>
<name>A0A2Z3HIK4_9CAUL</name>
<dbReference type="Proteomes" id="UP000247763">
    <property type="component" value="Chromosome"/>
</dbReference>
<evidence type="ECO:0000313" key="12">
    <source>
        <dbReference type="Proteomes" id="UP000247763"/>
    </source>
</evidence>
<evidence type="ECO:0000256" key="1">
    <source>
        <dbReference type="ARBA" id="ARBA00001953"/>
    </source>
</evidence>
<dbReference type="SUPFAM" id="SSF51246">
    <property type="entry name" value="Rudiment single hybrid motif"/>
    <property type="match status" value="1"/>
</dbReference>
<dbReference type="InterPro" id="IPR011761">
    <property type="entry name" value="ATP-grasp"/>
</dbReference>
<evidence type="ECO:0000259" key="9">
    <source>
        <dbReference type="PROSITE" id="PS50975"/>
    </source>
</evidence>
<dbReference type="Pfam" id="PF02785">
    <property type="entry name" value="Biotin_carb_C"/>
    <property type="match status" value="1"/>
</dbReference>
<dbReference type="AlphaFoldDB" id="A0A2Z3HIK4"/>
<dbReference type="GO" id="GO:0005524">
    <property type="term" value="F:ATP binding"/>
    <property type="evidence" value="ECO:0007669"/>
    <property type="project" value="UniProtKB-UniRule"/>
</dbReference>
<feature type="domain" description="Lipoyl-binding" evidence="8">
    <location>
        <begin position="546"/>
        <end position="623"/>
    </location>
</feature>
<dbReference type="EMBL" id="CP029479">
    <property type="protein sequence ID" value="AWM76343.1"/>
    <property type="molecule type" value="Genomic_DNA"/>
</dbReference>
<evidence type="ECO:0000259" key="8">
    <source>
        <dbReference type="PROSITE" id="PS50968"/>
    </source>
</evidence>
<accession>A0A2Z3HIK4</accession>
<evidence type="ECO:0000256" key="2">
    <source>
        <dbReference type="ARBA" id="ARBA00022598"/>
    </source>
</evidence>
<dbReference type="InterPro" id="IPR011053">
    <property type="entry name" value="Single_hybrid_motif"/>
</dbReference>
<evidence type="ECO:0000313" key="11">
    <source>
        <dbReference type="EMBL" id="AWM76343.1"/>
    </source>
</evidence>
<dbReference type="Gene3D" id="3.30.470.20">
    <property type="entry name" value="ATP-grasp fold, B domain"/>
    <property type="match status" value="1"/>
</dbReference>
<dbReference type="PANTHER" id="PTHR18866:SF33">
    <property type="entry name" value="METHYLCROTONOYL-COA CARBOXYLASE SUBUNIT ALPHA, MITOCHONDRIAL-RELATED"/>
    <property type="match status" value="1"/>
</dbReference>
<dbReference type="PROSITE" id="PS50975">
    <property type="entry name" value="ATP_GRASP"/>
    <property type="match status" value="1"/>
</dbReference>
<dbReference type="SUPFAM" id="SSF51230">
    <property type="entry name" value="Single hybrid motif"/>
    <property type="match status" value="1"/>
</dbReference>
<keyword evidence="2" id="KW-0436">Ligase</keyword>
<proteinExistence type="predicted"/>
<dbReference type="InterPro" id="IPR011054">
    <property type="entry name" value="Rudment_hybrid_motif"/>
</dbReference>
<evidence type="ECO:0000256" key="3">
    <source>
        <dbReference type="ARBA" id="ARBA00022741"/>
    </source>
</evidence>
<evidence type="ECO:0000256" key="6">
    <source>
        <dbReference type="ARBA" id="ARBA00023267"/>
    </source>
</evidence>
<dbReference type="PROSITE" id="PS50979">
    <property type="entry name" value="BC"/>
    <property type="match status" value="1"/>
</dbReference>
<evidence type="ECO:0000259" key="10">
    <source>
        <dbReference type="PROSITE" id="PS50979"/>
    </source>
</evidence>
<dbReference type="PROSITE" id="PS00867">
    <property type="entry name" value="CPSASE_2"/>
    <property type="match status" value="1"/>
</dbReference>
<dbReference type="Pfam" id="PF02786">
    <property type="entry name" value="CPSase_L_D2"/>
    <property type="match status" value="1"/>
</dbReference>
<feature type="domain" description="Biotin carboxylation" evidence="10">
    <location>
        <begin position="1"/>
        <end position="449"/>
    </location>
</feature>
<dbReference type="PROSITE" id="PS50968">
    <property type="entry name" value="BIOTINYL_LIPOYL"/>
    <property type="match status" value="1"/>
</dbReference>
<dbReference type="SMART" id="SM00878">
    <property type="entry name" value="Biotin_carb_C"/>
    <property type="match status" value="1"/>
</dbReference>
<feature type="domain" description="ATP-grasp" evidence="9">
    <location>
        <begin position="120"/>
        <end position="322"/>
    </location>
</feature>
<keyword evidence="12" id="KW-1185">Reference proteome</keyword>
<dbReference type="GO" id="GO:0016874">
    <property type="term" value="F:ligase activity"/>
    <property type="evidence" value="ECO:0007669"/>
    <property type="project" value="UniProtKB-KW"/>
</dbReference>
<evidence type="ECO:0000256" key="4">
    <source>
        <dbReference type="ARBA" id="ARBA00022840"/>
    </source>
</evidence>
<dbReference type="OrthoDB" id="9763189at2"/>
<dbReference type="FunFam" id="3.40.50.20:FF:000010">
    <property type="entry name" value="Propionyl-CoA carboxylase subunit alpha"/>
    <property type="match status" value="1"/>
</dbReference>
<dbReference type="RefSeq" id="WP_110448912.1">
    <property type="nucleotide sequence ID" value="NZ_CP029479.1"/>
</dbReference>
<dbReference type="InterPro" id="IPR005481">
    <property type="entry name" value="BC-like_N"/>
</dbReference>
<keyword evidence="4 7" id="KW-0067">ATP-binding</keyword>
<dbReference type="Gene3D" id="2.40.50.100">
    <property type="match status" value="1"/>
</dbReference>
<sequence length="627" mass="65821">MFRSVLVANRGEIARRIFRTARRLGVETIAVASDADLDAAHVREADRAVRIGPAPAAESYLSIPDLVAAALESGAEAVHPGYGFLSENAAFAEAVQAAGLIWIGPSPEAIRAMGLKDSARERMIAAGVPVTPGWQGDDGQEGTLLAAARDLGWPVLIKAAAGGGGRGIRRVDAAADFAAALAACRREALAAFGDDRVLLEQCIEAPRHIEVQVFGDAHGGLVHLFERDCTLQRRRQKVIEEAPAPGMTPEVRDAVCAAALAAARAVDYVGAGTVEFIADAREGLRADRIWFMEMNTRLQVEHPVTEAVTGVDLVEWQFHVAAGEPLPLAQDQITLKGWAVEARLCAEVPERGFIPSVGPLEHLRLPEGVRVDSGVEAGDEVGPHYDSLIAKLIAWAPTREGATEHLAEACAGVETWPLKTNAAFLARCLDDPDFLAGRMDTGFIDARLDRLAAPARPSAGLLRNAAAALAALSAGEASAPSRALSGFRLNAPPRDQVRVWCDGVEVVADLQEGEDEEADLLDLGEALVLFEGGSAFCVSAGPPAPEGGAATTGDGAVSAPLPGRIVAVAVAEGDRVRRGDVLLVVEAMKMEHSLTAPFDGVVDGLSAAVGDQVREGEPLARVRSEAP</sequence>